<protein>
    <submittedName>
        <fullName evidence="1">Uncharacterized protein</fullName>
    </submittedName>
</protein>
<evidence type="ECO:0000313" key="1">
    <source>
        <dbReference type="EMBL" id="KAG0566963.1"/>
    </source>
</evidence>
<dbReference type="Proteomes" id="UP000822688">
    <property type="component" value="Chromosome 7"/>
</dbReference>
<proteinExistence type="predicted"/>
<keyword evidence="2" id="KW-1185">Reference proteome</keyword>
<gene>
    <name evidence="1" type="ORF">KC19_7G100100</name>
</gene>
<evidence type="ECO:0000313" key="2">
    <source>
        <dbReference type="Proteomes" id="UP000822688"/>
    </source>
</evidence>
<comment type="caution">
    <text evidence="1">The sequence shown here is derived from an EMBL/GenBank/DDBJ whole genome shotgun (WGS) entry which is preliminary data.</text>
</comment>
<sequence length="103" mass="12172">MQEAEPLPWFYTCSAILLPRLTRLLMCLHSLLYRGYSCASFARPRLPINLFRRLHMYTRCRFSSCLRTDTFPETCSSLILSLPDHIHPPRLDNYEARPHCERS</sequence>
<dbReference type="EMBL" id="CM026428">
    <property type="protein sequence ID" value="KAG0566963.1"/>
    <property type="molecule type" value="Genomic_DNA"/>
</dbReference>
<accession>A0A8T0H6J7</accession>
<reference evidence="1" key="1">
    <citation type="submission" date="2020-06" db="EMBL/GenBank/DDBJ databases">
        <title>WGS assembly of Ceratodon purpureus strain R40.</title>
        <authorList>
            <person name="Carey S.B."/>
            <person name="Jenkins J."/>
            <person name="Shu S."/>
            <person name="Lovell J.T."/>
            <person name="Sreedasyam A."/>
            <person name="Maumus F."/>
            <person name="Tiley G.P."/>
            <person name="Fernandez-Pozo N."/>
            <person name="Barry K."/>
            <person name="Chen C."/>
            <person name="Wang M."/>
            <person name="Lipzen A."/>
            <person name="Daum C."/>
            <person name="Saski C.A."/>
            <person name="Payton A.C."/>
            <person name="Mcbreen J.C."/>
            <person name="Conrad R.E."/>
            <person name="Kollar L.M."/>
            <person name="Olsson S."/>
            <person name="Huttunen S."/>
            <person name="Landis J.B."/>
            <person name="Wickett N.J."/>
            <person name="Johnson M.G."/>
            <person name="Rensing S.A."/>
            <person name="Grimwood J."/>
            <person name="Schmutz J."/>
            <person name="Mcdaniel S.F."/>
        </authorList>
    </citation>
    <scope>NUCLEOTIDE SEQUENCE</scope>
    <source>
        <strain evidence="1">R40</strain>
    </source>
</reference>
<dbReference type="AlphaFoldDB" id="A0A8T0H6J7"/>
<organism evidence="1 2">
    <name type="scientific">Ceratodon purpureus</name>
    <name type="common">Fire moss</name>
    <name type="synonym">Dicranum purpureum</name>
    <dbReference type="NCBI Taxonomy" id="3225"/>
    <lineage>
        <taxon>Eukaryota</taxon>
        <taxon>Viridiplantae</taxon>
        <taxon>Streptophyta</taxon>
        <taxon>Embryophyta</taxon>
        <taxon>Bryophyta</taxon>
        <taxon>Bryophytina</taxon>
        <taxon>Bryopsida</taxon>
        <taxon>Dicranidae</taxon>
        <taxon>Pseudoditrichales</taxon>
        <taxon>Ditrichaceae</taxon>
        <taxon>Ceratodon</taxon>
    </lineage>
</organism>
<name>A0A8T0H6J7_CERPU</name>